<dbReference type="Proteomes" id="UP001499959">
    <property type="component" value="Unassembled WGS sequence"/>
</dbReference>
<dbReference type="Pfam" id="PF26363">
    <property type="entry name" value="Phospholipase-like"/>
    <property type="match status" value="1"/>
</dbReference>
<feature type="region of interest" description="Disordered" evidence="1">
    <location>
        <begin position="1"/>
        <end position="38"/>
    </location>
</feature>
<feature type="domain" description="X-Tfes XVIPCD" evidence="2">
    <location>
        <begin position="289"/>
        <end position="378"/>
    </location>
</feature>
<name>A0ABP9AM37_9GAMM</name>
<protein>
    <submittedName>
        <fullName evidence="3">DUF2974 domain-containing protein</fullName>
    </submittedName>
</protein>
<gene>
    <name evidence="3" type="ORF">GCM10023307_04500</name>
</gene>
<dbReference type="InterPro" id="IPR046519">
    <property type="entry name" value="X-Tfes_XVIPCD"/>
</dbReference>
<feature type="compositionally biased region" description="Polar residues" evidence="1">
    <location>
        <begin position="1"/>
        <end position="27"/>
    </location>
</feature>
<proteinExistence type="predicted"/>
<sequence>MSAQFDPNNAQGGRQTTDPLTGNTYTRPSFADEVRGPAPKDIDLTLARLAQDAYRSDDRGRGEVAGWKPLTDEQFRQVGIDPALRTNAASGFDADIYTDGKGRYALAYRGTDAGKDWGTNLGQGLGFETAQYNQAIQLGRQAKVAFGDELVITGHSLGGGLAAVGAAAADAPAVTFNAAGVKDKTLERIGLDPAAVREEAERGQMRRYAVDNEILTELQEKKFPTKYLMPDAIGNKIELPDPDPLSFWQNLNPVKSIKHGIEMHMMDSVIRAQERAFGHGIGENGLMSHQDHPFNPQYQRIFDQLQPQLEERGIGIREAQNVAGALAVEAQRTGIVPDRIVANGDRVFAVQGTQPETQRYAQVDMQAAQTPLAESSRQSLNLLATQAQPAPEQEQAPQLRARL</sequence>
<evidence type="ECO:0000313" key="4">
    <source>
        <dbReference type="Proteomes" id="UP001499959"/>
    </source>
</evidence>
<evidence type="ECO:0000259" key="2">
    <source>
        <dbReference type="Pfam" id="PF20410"/>
    </source>
</evidence>
<dbReference type="EMBL" id="BAABJE010000001">
    <property type="protein sequence ID" value="GAA4783001.1"/>
    <property type="molecule type" value="Genomic_DNA"/>
</dbReference>
<feature type="region of interest" description="Disordered" evidence="1">
    <location>
        <begin position="378"/>
        <end position="403"/>
    </location>
</feature>
<dbReference type="RefSeq" id="WP_345301642.1">
    <property type="nucleotide sequence ID" value="NZ_BAABJE010000001.1"/>
</dbReference>
<feature type="compositionally biased region" description="Low complexity" evidence="1">
    <location>
        <begin position="386"/>
        <end position="403"/>
    </location>
</feature>
<comment type="caution">
    <text evidence="3">The sequence shown here is derived from an EMBL/GenBank/DDBJ whole genome shotgun (WGS) entry which is preliminary data.</text>
</comment>
<dbReference type="InterPro" id="IPR029058">
    <property type="entry name" value="AB_hydrolase_fold"/>
</dbReference>
<accession>A0ABP9AM37</accession>
<organism evidence="3 4">
    <name type="scientific">Lysobacter hankyongensis</name>
    <dbReference type="NCBI Taxonomy" id="1176535"/>
    <lineage>
        <taxon>Bacteria</taxon>
        <taxon>Pseudomonadati</taxon>
        <taxon>Pseudomonadota</taxon>
        <taxon>Gammaproteobacteria</taxon>
        <taxon>Lysobacterales</taxon>
        <taxon>Lysobacteraceae</taxon>
        <taxon>Lysobacter</taxon>
    </lineage>
</organism>
<dbReference type="Gene3D" id="3.40.50.1820">
    <property type="entry name" value="alpha/beta hydrolase"/>
    <property type="match status" value="1"/>
</dbReference>
<evidence type="ECO:0000313" key="3">
    <source>
        <dbReference type="EMBL" id="GAA4783001.1"/>
    </source>
</evidence>
<evidence type="ECO:0000256" key="1">
    <source>
        <dbReference type="SAM" id="MobiDB-lite"/>
    </source>
</evidence>
<keyword evidence="4" id="KW-1185">Reference proteome</keyword>
<dbReference type="SUPFAM" id="SSF53474">
    <property type="entry name" value="alpha/beta-Hydrolases"/>
    <property type="match status" value="1"/>
</dbReference>
<reference evidence="4" key="1">
    <citation type="journal article" date="2019" name="Int. J. Syst. Evol. Microbiol.">
        <title>The Global Catalogue of Microorganisms (GCM) 10K type strain sequencing project: providing services to taxonomists for standard genome sequencing and annotation.</title>
        <authorList>
            <consortium name="The Broad Institute Genomics Platform"/>
            <consortium name="The Broad Institute Genome Sequencing Center for Infectious Disease"/>
            <person name="Wu L."/>
            <person name="Ma J."/>
        </authorList>
    </citation>
    <scope>NUCLEOTIDE SEQUENCE [LARGE SCALE GENOMIC DNA]</scope>
    <source>
        <strain evidence="4">JCM 18204</strain>
    </source>
</reference>
<dbReference type="Pfam" id="PF20410">
    <property type="entry name" value="X-Tfes_XVIPCD"/>
    <property type="match status" value="1"/>
</dbReference>